<dbReference type="GO" id="GO:0016491">
    <property type="term" value="F:oxidoreductase activity"/>
    <property type="evidence" value="ECO:0007669"/>
    <property type="project" value="UniProtKB-KW"/>
</dbReference>
<dbReference type="RefSeq" id="WP_152195837.1">
    <property type="nucleotide sequence ID" value="NZ_VUKD01000004.1"/>
</dbReference>
<dbReference type="AlphaFoldDB" id="A0A6N7EG79"/>
<proteinExistence type="predicted"/>
<dbReference type="Pfam" id="PF03807">
    <property type="entry name" value="F420_oxidored"/>
    <property type="match status" value="1"/>
</dbReference>
<comment type="caution">
    <text evidence="3">The sequence shown here is derived from an EMBL/GenBank/DDBJ whole genome shotgun (WGS) entry which is preliminary data.</text>
</comment>
<gene>
    <name evidence="3" type="ORF">GB881_03830</name>
</gene>
<dbReference type="PANTHER" id="PTHR14239:SF10">
    <property type="entry name" value="REDUCTASE"/>
    <property type="match status" value="1"/>
</dbReference>
<name>A0A6N7EG79_9MICO</name>
<evidence type="ECO:0000313" key="4">
    <source>
        <dbReference type="Proteomes" id="UP000437709"/>
    </source>
</evidence>
<dbReference type="InterPro" id="IPR051267">
    <property type="entry name" value="STEAP_metalloreductase"/>
</dbReference>
<evidence type="ECO:0000256" key="1">
    <source>
        <dbReference type="ARBA" id="ARBA00023002"/>
    </source>
</evidence>
<accession>A0A6N7EG79</accession>
<protein>
    <submittedName>
        <fullName evidence="3">NADP oxidoreductase</fullName>
    </submittedName>
</protein>
<reference evidence="3 4" key="1">
    <citation type="submission" date="2019-10" db="EMBL/GenBank/DDBJ databases">
        <title>Georgenia wutianyii sp. nov. and Georgenia yuyongxinii sp. nov. isolated from plateau pika (Ochotona curzoniae) in the Qinghai-Tibet plateau of China.</title>
        <authorList>
            <person name="Tian Z."/>
        </authorList>
    </citation>
    <scope>NUCLEOTIDE SEQUENCE [LARGE SCALE GENOMIC DNA]</scope>
    <source>
        <strain evidence="3 4">JCM 19765</strain>
    </source>
</reference>
<dbReference type="SUPFAM" id="SSF51735">
    <property type="entry name" value="NAD(P)-binding Rossmann-fold domains"/>
    <property type="match status" value="1"/>
</dbReference>
<dbReference type="PANTHER" id="PTHR14239">
    <property type="entry name" value="DUDULIN-RELATED"/>
    <property type="match status" value="1"/>
</dbReference>
<sequence>MTDITIIGAGNMTRGIATRALAGGHAVQILARDTAAAGTLAGELPGTVTTGPIGDAITGEIVVLALPYDAALAIAEQLREVLAGKIVVDITNPVDFATFDSLVTPDDSSSAEELAKVVPASKVVKAFNTTFAGPLVAGESDGHKLDVFVAADDAEAKAAVVSFVDSSGMRAIDAGALKRAQQLEGMGFLHMTLQGALGNTWSTGVKIVAA</sequence>
<dbReference type="Gene3D" id="3.40.50.720">
    <property type="entry name" value="NAD(P)-binding Rossmann-like Domain"/>
    <property type="match status" value="1"/>
</dbReference>
<keyword evidence="4" id="KW-1185">Reference proteome</keyword>
<feature type="domain" description="Pyrroline-5-carboxylate reductase catalytic N-terminal" evidence="2">
    <location>
        <begin position="4"/>
        <end position="93"/>
    </location>
</feature>
<dbReference type="InterPro" id="IPR028939">
    <property type="entry name" value="P5C_Rdtase_cat_N"/>
</dbReference>
<organism evidence="3 4">
    <name type="scientific">Georgenia subflava</name>
    <dbReference type="NCBI Taxonomy" id="1622177"/>
    <lineage>
        <taxon>Bacteria</taxon>
        <taxon>Bacillati</taxon>
        <taxon>Actinomycetota</taxon>
        <taxon>Actinomycetes</taxon>
        <taxon>Micrococcales</taxon>
        <taxon>Bogoriellaceae</taxon>
        <taxon>Georgenia</taxon>
    </lineage>
</organism>
<dbReference type="EMBL" id="WHPC01000007">
    <property type="protein sequence ID" value="MPV36183.1"/>
    <property type="molecule type" value="Genomic_DNA"/>
</dbReference>
<evidence type="ECO:0000259" key="2">
    <source>
        <dbReference type="Pfam" id="PF03807"/>
    </source>
</evidence>
<dbReference type="OrthoDB" id="5738121at2"/>
<dbReference type="Proteomes" id="UP000437709">
    <property type="component" value="Unassembled WGS sequence"/>
</dbReference>
<dbReference type="InterPro" id="IPR036291">
    <property type="entry name" value="NAD(P)-bd_dom_sf"/>
</dbReference>
<evidence type="ECO:0000313" key="3">
    <source>
        <dbReference type="EMBL" id="MPV36183.1"/>
    </source>
</evidence>
<keyword evidence="1" id="KW-0560">Oxidoreductase</keyword>